<dbReference type="EMBL" id="KM819694">
    <property type="protein sequence ID" value="AIW03087.1"/>
    <property type="molecule type" value="Genomic_DNA"/>
</dbReference>
<gene>
    <name evidence="1" type="ORF">PM75_004</name>
</gene>
<dbReference type="KEGG" id="vg:24724066"/>
<dbReference type="SUPFAM" id="SSF56731">
    <property type="entry name" value="DNA primase core"/>
    <property type="match status" value="1"/>
</dbReference>
<evidence type="ECO:0000313" key="1">
    <source>
        <dbReference type="EMBL" id="AIW03087.1"/>
    </source>
</evidence>
<dbReference type="Proteomes" id="UP000203269">
    <property type="component" value="Segment"/>
</dbReference>
<dbReference type="GeneID" id="24724066"/>
<evidence type="ECO:0000313" key="2">
    <source>
        <dbReference type="Proteomes" id="UP000203269"/>
    </source>
</evidence>
<reference evidence="1 2" key="1">
    <citation type="submission" date="2014-10" db="EMBL/GenBank/DDBJ databases">
        <title>Proteus mirabilis bacteriophage PM 75.</title>
        <authorList>
            <person name="Shedko E.D."/>
            <person name="Morozova V.V."/>
            <person name="Tupikin A.E."/>
            <person name="Kabilov M.R."/>
            <person name="Kurilshikov A.M."/>
            <person name="Babkin I.V."/>
        </authorList>
    </citation>
    <scope>NUCLEOTIDE SEQUENCE [LARGE SCALE GENOMIC DNA]</scope>
</reference>
<dbReference type="OrthoDB" id="5323at10239"/>
<name>A0A0F6NY80_9CAUD</name>
<proteinExistence type="predicted"/>
<sequence>MLEPWLSLAKSIPEGTNARMRCCGADTSRVVYNTVDSWSSYCHRCHIRLYKAKKFVRLQEHQDQSKVKVAPDDTVPIQSLDEYTQKELYRFLLSKGMYPSMLPDALYSPSLGRLVFKVSESVYMARALKDSQKPKWLQLNGVARFAIAGAVQNPRLIVLTEDYLSARKVQYVQQEFGDGSVLCIALLGTRLCVQLRAFIVQNEIPVLCMLDGDTAGYTGTATIQKDLRNFVSVRTFAKQGFDPKDLTCQEILNALKQEIQR</sequence>
<organism evidence="1 2">
    <name type="scientific">Proteus phage PM 75</name>
    <dbReference type="NCBI Taxonomy" id="1560282"/>
    <lineage>
        <taxon>Viruses</taxon>
        <taxon>Duplodnaviria</taxon>
        <taxon>Heunggongvirae</taxon>
        <taxon>Uroviricota</taxon>
        <taxon>Caudoviricetes</taxon>
        <taxon>Autographivirales</taxon>
        <taxon>Autoscriptoviridae</taxon>
        <taxon>Slopekvirinae</taxon>
        <taxon>Novosibovirus</taxon>
        <taxon>Novosibovirus PM75</taxon>
    </lineage>
</organism>
<accession>A0A0F6NY80</accession>
<protein>
    <submittedName>
        <fullName evidence="1">Putative DNA primase</fullName>
    </submittedName>
</protein>
<dbReference type="RefSeq" id="YP_009150293.1">
    <property type="nucleotide sequence ID" value="NC_027363.1"/>
</dbReference>
<keyword evidence="2" id="KW-1185">Reference proteome</keyword>